<feature type="transmembrane region" description="Helical" evidence="1">
    <location>
        <begin position="66"/>
        <end position="84"/>
    </location>
</feature>
<sequence length="288" mass="30985">MGAPTTDTPTRRPLGLGEALAVLGGLASGAFAAVAYYTDLRILAHSFLLWIVLVVAVSAGCGPRRAYARTVAALLPAVVTFYVGKQVVYGLKYSGMPYSIDAQTVLLWCTLALLAGTLGLAFRFVGTPTRPGTLATASALGLILADAAREWPHFGTPTFGVLTVLALGVVVGRGCVLCGSWGSSLCGPCRSLWWRRCWWLCRMCWRAWSEGRSGVYKGRFFGALSAATLTRRGTPRRSRVRRRPCPPYARPAPPCRDKTPALPGGVPRVCPVGHPSQRMMAAMVSWTW</sequence>
<dbReference type="EMBL" id="CP142149">
    <property type="protein sequence ID" value="WSE29803.1"/>
    <property type="molecule type" value="Genomic_DNA"/>
</dbReference>
<gene>
    <name evidence="2" type="ORF">VSH64_44625</name>
</gene>
<evidence type="ECO:0000313" key="2">
    <source>
        <dbReference type="EMBL" id="WSE29803.1"/>
    </source>
</evidence>
<evidence type="ECO:0008006" key="4">
    <source>
        <dbReference type="Google" id="ProtNLM"/>
    </source>
</evidence>
<keyword evidence="1" id="KW-1133">Transmembrane helix</keyword>
<accession>A0ABZ1I5X6</accession>
<protein>
    <recommendedName>
        <fullName evidence="4">DUF2339 domain-containing protein</fullName>
    </recommendedName>
</protein>
<evidence type="ECO:0000313" key="3">
    <source>
        <dbReference type="Proteomes" id="UP001330812"/>
    </source>
</evidence>
<reference evidence="2 3" key="1">
    <citation type="journal article" date="2015" name="Int. J. Syst. Evol. Microbiol.">
        <title>Amycolatopsis rhabdoformis sp. nov., an actinomycete isolated from a tropical forest soil.</title>
        <authorList>
            <person name="Souza W.R."/>
            <person name="Silva R.E."/>
            <person name="Goodfellow M."/>
            <person name="Busarakam K."/>
            <person name="Figueiro F.S."/>
            <person name="Ferreira D."/>
            <person name="Rodrigues-Filho E."/>
            <person name="Moraes L.A.B."/>
            <person name="Zucchi T.D."/>
        </authorList>
    </citation>
    <scope>NUCLEOTIDE SEQUENCE [LARGE SCALE GENOMIC DNA]</scope>
    <source>
        <strain evidence="2 3">NCIMB 14900</strain>
    </source>
</reference>
<keyword evidence="3" id="KW-1185">Reference proteome</keyword>
<name>A0ABZ1I5X6_9PSEU</name>
<proteinExistence type="predicted"/>
<keyword evidence="1" id="KW-0472">Membrane</keyword>
<dbReference type="RefSeq" id="WP_326568761.1">
    <property type="nucleotide sequence ID" value="NZ_CP142149.1"/>
</dbReference>
<evidence type="ECO:0000256" key="1">
    <source>
        <dbReference type="SAM" id="Phobius"/>
    </source>
</evidence>
<keyword evidence="1" id="KW-0812">Transmembrane</keyword>
<feature type="transmembrane region" description="Helical" evidence="1">
    <location>
        <begin position="42"/>
        <end position="60"/>
    </location>
</feature>
<dbReference type="Proteomes" id="UP001330812">
    <property type="component" value="Chromosome"/>
</dbReference>
<organism evidence="2 3">
    <name type="scientific">Amycolatopsis rhabdoformis</name>
    <dbReference type="NCBI Taxonomy" id="1448059"/>
    <lineage>
        <taxon>Bacteria</taxon>
        <taxon>Bacillati</taxon>
        <taxon>Actinomycetota</taxon>
        <taxon>Actinomycetes</taxon>
        <taxon>Pseudonocardiales</taxon>
        <taxon>Pseudonocardiaceae</taxon>
        <taxon>Amycolatopsis</taxon>
    </lineage>
</organism>
<feature type="transmembrane region" description="Helical" evidence="1">
    <location>
        <begin position="20"/>
        <end position="37"/>
    </location>
</feature>
<feature type="transmembrane region" description="Helical" evidence="1">
    <location>
        <begin position="105"/>
        <end position="125"/>
    </location>
</feature>